<name>A0ABV6EWY7_9BRAD</name>
<feature type="chain" id="PRO_5046594447" evidence="2">
    <location>
        <begin position="27"/>
        <end position="208"/>
    </location>
</feature>
<accession>A0ABV6EWY7</accession>
<dbReference type="RefSeq" id="WP_378390297.1">
    <property type="nucleotide sequence ID" value="NZ_JBHLWM010000008.1"/>
</dbReference>
<sequence>MGTLKTALRLAAVTALTTTLSLAANAAVLQPNQQLPAQQVTEFKNTPPLLLQRYPQAGAKMISYVRDLAGTDPTTLAALVELLTNPDVTREQRSAILAGLAQVSRLALRSDPNYASEIQQAVNATNNSDISAAYQAATGDVALGIGGTGGGGGGGSGTGGSTGNTGIAVGGSNSGATTFGGLHYSNTGTSSTSGSVGGTSSGAVSRTR</sequence>
<dbReference type="EMBL" id="JBHLWM010000008">
    <property type="protein sequence ID" value="MFC0242376.1"/>
    <property type="molecule type" value="Genomic_DNA"/>
</dbReference>
<keyword evidence="4" id="KW-1185">Reference proteome</keyword>
<feature type="signal peptide" evidence="2">
    <location>
        <begin position="1"/>
        <end position="26"/>
    </location>
</feature>
<gene>
    <name evidence="3" type="ORF">ACFFJ6_17935</name>
</gene>
<evidence type="ECO:0000256" key="1">
    <source>
        <dbReference type="SAM" id="MobiDB-lite"/>
    </source>
</evidence>
<proteinExistence type="predicted"/>
<feature type="region of interest" description="Disordered" evidence="1">
    <location>
        <begin position="178"/>
        <end position="208"/>
    </location>
</feature>
<comment type="caution">
    <text evidence="3">The sequence shown here is derived from an EMBL/GenBank/DDBJ whole genome shotgun (WGS) entry which is preliminary data.</text>
</comment>
<reference evidence="3 4" key="1">
    <citation type="submission" date="2024-09" db="EMBL/GenBank/DDBJ databases">
        <authorList>
            <person name="Sun Q."/>
            <person name="Mori K."/>
        </authorList>
    </citation>
    <scope>NUCLEOTIDE SEQUENCE [LARGE SCALE GENOMIC DNA]</scope>
    <source>
        <strain evidence="3 4">KCTC 23279</strain>
    </source>
</reference>
<evidence type="ECO:0000313" key="4">
    <source>
        <dbReference type="Proteomes" id="UP001589775"/>
    </source>
</evidence>
<evidence type="ECO:0000313" key="3">
    <source>
        <dbReference type="EMBL" id="MFC0242376.1"/>
    </source>
</evidence>
<protein>
    <submittedName>
        <fullName evidence="3">Uncharacterized protein</fullName>
    </submittedName>
</protein>
<keyword evidence="2" id="KW-0732">Signal</keyword>
<dbReference type="Proteomes" id="UP001589775">
    <property type="component" value="Unassembled WGS sequence"/>
</dbReference>
<organism evidence="3 4">
    <name type="scientific">Rhodopseudomonas telluris</name>
    <dbReference type="NCBI Taxonomy" id="644215"/>
    <lineage>
        <taxon>Bacteria</taxon>
        <taxon>Pseudomonadati</taxon>
        <taxon>Pseudomonadota</taxon>
        <taxon>Alphaproteobacteria</taxon>
        <taxon>Hyphomicrobiales</taxon>
        <taxon>Nitrobacteraceae</taxon>
        <taxon>Rhodopseudomonas</taxon>
    </lineage>
</organism>
<evidence type="ECO:0000256" key="2">
    <source>
        <dbReference type="SAM" id="SignalP"/>
    </source>
</evidence>